<evidence type="ECO:0000313" key="2">
    <source>
        <dbReference type="EMBL" id="AFL82582.1"/>
    </source>
</evidence>
<gene>
    <name evidence="2" type="ordered locus">Aeqsu_3147</name>
</gene>
<accession>I3Z014</accession>
<dbReference type="EMBL" id="CP003280">
    <property type="protein sequence ID" value="AFL82582.1"/>
    <property type="molecule type" value="Genomic_DNA"/>
</dbReference>
<dbReference type="eggNOG" id="ENOG502ZA1E">
    <property type="taxonomic scope" value="Bacteria"/>
</dbReference>
<organism evidence="2 3">
    <name type="scientific">Aequorivita sublithincola (strain DSM 14238 / LMG 21431 / ACAM 643 / 9-3)</name>
    <dbReference type="NCBI Taxonomy" id="746697"/>
    <lineage>
        <taxon>Bacteria</taxon>
        <taxon>Pseudomonadati</taxon>
        <taxon>Bacteroidota</taxon>
        <taxon>Flavobacteriia</taxon>
        <taxon>Flavobacteriales</taxon>
        <taxon>Flavobacteriaceae</taxon>
        <taxon>Aequorivita</taxon>
    </lineage>
</organism>
<feature type="transmembrane region" description="Helical" evidence="1">
    <location>
        <begin position="21"/>
        <end position="40"/>
    </location>
</feature>
<dbReference type="STRING" id="746697.Aeqsu_3147"/>
<reference evidence="2 3" key="1">
    <citation type="submission" date="2012-06" db="EMBL/GenBank/DDBJ databases">
        <title>The complete genome of Aequorivita sublithincola DSM 14238.</title>
        <authorList>
            <consortium name="US DOE Joint Genome Institute (JGI-PGF)"/>
            <person name="Lucas S."/>
            <person name="Copeland A."/>
            <person name="Lapidus A."/>
            <person name="Goodwin L."/>
            <person name="Pitluck S."/>
            <person name="Peters L."/>
            <person name="Munk A.C.C."/>
            <person name="Kyrpides N."/>
            <person name="Mavromatis K."/>
            <person name="Pagani I."/>
            <person name="Ivanova N."/>
            <person name="Ovchinnikova G."/>
            <person name="Zeytun A."/>
            <person name="Detter J.C."/>
            <person name="Han C."/>
            <person name="Land M."/>
            <person name="Hauser L."/>
            <person name="Markowitz V."/>
            <person name="Cheng J.-F."/>
            <person name="Hugenholtz P."/>
            <person name="Woyke T."/>
            <person name="Wu D."/>
            <person name="Tindall B."/>
            <person name="Faehnrich R."/>
            <person name="Brambilla E."/>
            <person name="Klenk H.-P."/>
            <person name="Eisen J.A."/>
        </authorList>
    </citation>
    <scope>NUCLEOTIDE SEQUENCE [LARGE SCALE GENOMIC DNA]</scope>
    <source>
        <strain evidence="3">DSM 14238 / LMG 21431 / ACAM 643 / 9-3</strain>
    </source>
</reference>
<name>I3Z014_AEQSU</name>
<dbReference type="HOGENOM" id="CLU_1136645_0_0_10"/>
<feature type="transmembrane region" description="Helical" evidence="1">
    <location>
        <begin position="98"/>
        <end position="120"/>
    </location>
</feature>
<evidence type="ECO:0008006" key="4">
    <source>
        <dbReference type="Google" id="ProtNLM"/>
    </source>
</evidence>
<feature type="transmembrane region" description="Helical" evidence="1">
    <location>
        <begin position="206"/>
        <end position="226"/>
    </location>
</feature>
<dbReference type="KEGG" id="asl:Aeqsu_3147"/>
<feature type="transmembrane region" description="Helical" evidence="1">
    <location>
        <begin position="159"/>
        <end position="179"/>
    </location>
</feature>
<keyword evidence="1" id="KW-0812">Transmembrane</keyword>
<evidence type="ECO:0000313" key="3">
    <source>
        <dbReference type="Proteomes" id="UP000006049"/>
    </source>
</evidence>
<dbReference type="Proteomes" id="UP000006049">
    <property type="component" value="Chromosome"/>
</dbReference>
<proteinExistence type="predicted"/>
<keyword evidence="1" id="KW-1133">Transmembrane helix</keyword>
<dbReference type="AlphaFoldDB" id="I3Z014"/>
<feature type="transmembrane region" description="Helical" evidence="1">
    <location>
        <begin position="126"/>
        <end position="147"/>
    </location>
</feature>
<evidence type="ECO:0000256" key="1">
    <source>
        <dbReference type="SAM" id="Phobius"/>
    </source>
</evidence>
<feature type="transmembrane region" description="Helical" evidence="1">
    <location>
        <begin position="52"/>
        <end position="77"/>
    </location>
</feature>
<keyword evidence="3" id="KW-1185">Reference proteome</keyword>
<protein>
    <recommendedName>
        <fullName evidence="4">ABC-2 type transporter</fullName>
    </recommendedName>
</protein>
<keyword evidence="1" id="KW-0472">Membrane</keyword>
<sequence>MKKILKLAITDFKLIFRDPSLRSFLFFPIILMTLIIWVLPTLVQKHDFLIPFVPVFLIVAAIENTQMFSFISSMVLIDEKESDVAKVYAIVPFTKFNYIISRFLLPYLFTVTLNVVLFSIQPFYSITLGNILVISALTALIVPLYVLSINAIVKNRMQGMVYIKAFNMIVLLPIAAFFVPEKMKYIFGILPTHWIFQSIDNLVRGIPIANFAIIGFVFIGVLIGIASKQFIQKHFV</sequence>